<gene>
    <name evidence="1" type="ORF">BZL30_1646</name>
</gene>
<evidence type="ECO:0000313" key="2">
    <source>
        <dbReference type="Proteomes" id="UP000189229"/>
    </source>
</evidence>
<dbReference type="Proteomes" id="UP000189229">
    <property type="component" value="Unassembled WGS sequence"/>
</dbReference>
<accession>A0A1V3XGY3</accession>
<evidence type="ECO:0000313" key="1">
    <source>
        <dbReference type="EMBL" id="OOK78473.1"/>
    </source>
</evidence>
<sequence length="147" mass="17196">MEQFAAIRRDHRVEGLSIRALADRHGVHRRTVRQALESAIRPARKTPQRVAPRLDPFKTAIDEMLRSALDAPKKQRHTARMVLARRVDEHDAVGLSYSTVRDYVRKRRPKSWPRRANRWSKDTCRRPMSRGPRRRSTFMTCGWCLAG</sequence>
<proteinExistence type="predicted"/>
<organism evidence="1 2">
    <name type="scientific">Mycobacterium kansasii</name>
    <dbReference type="NCBI Taxonomy" id="1768"/>
    <lineage>
        <taxon>Bacteria</taxon>
        <taxon>Bacillati</taxon>
        <taxon>Actinomycetota</taxon>
        <taxon>Actinomycetes</taxon>
        <taxon>Mycobacteriales</taxon>
        <taxon>Mycobacteriaceae</taxon>
        <taxon>Mycobacterium</taxon>
    </lineage>
</organism>
<comment type="caution">
    <text evidence="1">The sequence shown here is derived from an EMBL/GenBank/DDBJ whole genome shotgun (WGS) entry which is preliminary data.</text>
</comment>
<reference evidence="1 2" key="1">
    <citation type="submission" date="2017-02" db="EMBL/GenBank/DDBJ databases">
        <title>Complete genome sequences of Mycobacterium kansasii strains isolated from rhesus macaques.</title>
        <authorList>
            <person name="Panda A."/>
            <person name="Nagaraj S."/>
            <person name="Zhao X."/>
            <person name="Tettelin H."/>
            <person name="Detolla L.J."/>
        </authorList>
    </citation>
    <scope>NUCLEOTIDE SEQUENCE [LARGE SCALE GENOMIC DNA]</scope>
    <source>
        <strain evidence="1 2">11-3813</strain>
    </source>
</reference>
<name>A0A1V3XGY3_MYCKA</name>
<protein>
    <submittedName>
        <fullName evidence="1">Helix-turn-helix domain protein</fullName>
    </submittedName>
</protein>
<dbReference type="AlphaFoldDB" id="A0A1V3XGY3"/>
<dbReference type="EMBL" id="MVBM01000002">
    <property type="protein sequence ID" value="OOK78473.1"/>
    <property type="molecule type" value="Genomic_DNA"/>
</dbReference>